<dbReference type="Gene3D" id="3.40.50.2000">
    <property type="entry name" value="Glycogen Phosphorylase B"/>
    <property type="match status" value="2"/>
</dbReference>
<dbReference type="CDD" id="cd03820">
    <property type="entry name" value="GT4_AmsD-like"/>
    <property type="match status" value="1"/>
</dbReference>
<dbReference type="SUPFAM" id="SSF53756">
    <property type="entry name" value="UDP-Glycosyltransferase/glycogen phosphorylase"/>
    <property type="match status" value="1"/>
</dbReference>
<evidence type="ECO:0000259" key="2">
    <source>
        <dbReference type="Pfam" id="PF13439"/>
    </source>
</evidence>
<sequence>MSRICFFCGNISWAGGTERVSISIANELYKKGHDIVFLSLSGSSTPSFELNENINCYSLFKNKKNFKLIYPLVILKLRIFLKKHMIDTLIDVDTILSLYSLPSKLFMNIKHISWEHFNLNTDFGMKIRRISRKLSAYFSDYVITLTSTDRTYWLEKLTCKANIIAIPNPIPFSQKSIIAGKRKNQVLALGRLTYQKGFDRLIYSWSQIENKVDDWELLIVGSGENELVLKQQCHELGLRKVKILPATPDVHKLYAESSIYAMTSRFEGFPMVLLEASCYGLPIISFDCDTGPSELIENGVTGILVENDDKHKFGIELLNLIHNEELRNNIREKILIESKKYHIENIIKKWQLVILK</sequence>
<dbReference type="InterPro" id="IPR001296">
    <property type="entry name" value="Glyco_trans_1"/>
</dbReference>
<feature type="domain" description="Glycosyl transferase family 1" evidence="1">
    <location>
        <begin position="178"/>
        <end position="333"/>
    </location>
</feature>
<dbReference type="Pfam" id="PF00534">
    <property type="entry name" value="Glycos_transf_1"/>
    <property type="match status" value="1"/>
</dbReference>
<dbReference type="PANTHER" id="PTHR12526:SF630">
    <property type="entry name" value="GLYCOSYLTRANSFERASE"/>
    <property type="match status" value="1"/>
</dbReference>
<dbReference type="EMBL" id="MH444261">
    <property type="protein sequence ID" value="AXL96344.1"/>
    <property type="molecule type" value="Genomic_DNA"/>
</dbReference>
<reference evidence="3" key="1">
    <citation type="submission" date="2018-06" db="EMBL/GenBank/DDBJ databases">
        <title>Development of a Molecular Serotyping Scheme and a Multiplexed Luminex-Based Array for Providencia.</title>
        <authorList>
            <person name="Du Y."/>
            <person name="Liu B."/>
        </authorList>
    </citation>
    <scope>NUCLEOTIDE SEQUENCE</scope>
</reference>
<evidence type="ECO:0000259" key="1">
    <source>
        <dbReference type="Pfam" id="PF00534"/>
    </source>
</evidence>
<feature type="domain" description="Glycosyltransferase subfamily 4-like N-terminal" evidence="2">
    <location>
        <begin position="15"/>
        <end position="171"/>
    </location>
</feature>
<dbReference type="AlphaFoldDB" id="A0A346CL70"/>
<gene>
    <name evidence="3" type="primary">gt3</name>
</gene>
<dbReference type="GO" id="GO:0016757">
    <property type="term" value="F:glycosyltransferase activity"/>
    <property type="evidence" value="ECO:0007669"/>
    <property type="project" value="InterPro"/>
</dbReference>
<organism evidence="3">
    <name type="scientific">Providencia alcalifaciens</name>
    <dbReference type="NCBI Taxonomy" id="126385"/>
    <lineage>
        <taxon>Bacteria</taxon>
        <taxon>Pseudomonadati</taxon>
        <taxon>Pseudomonadota</taxon>
        <taxon>Gammaproteobacteria</taxon>
        <taxon>Enterobacterales</taxon>
        <taxon>Morganellaceae</taxon>
        <taxon>Providencia</taxon>
    </lineage>
</organism>
<dbReference type="PANTHER" id="PTHR12526">
    <property type="entry name" value="GLYCOSYLTRANSFERASE"/>
    <property type="match status" value="1"/>
</dbReference>
<dbReference type="Pfam" id="PF13439">
    <property type="entry name" value="Glyco_transf_4"/>
    <property type="match status" value="1"/>
</dbReference>
<evidence type="ECO:0000313" key="3">
    <source>
        <dbReference type="EMBL" id="AXL96344.1"/>
    </source>
</evidence>
<name>A0A346CL70_9GAMM</name>
<dbReference type="InterPro" id="IPR028098">
    <property type="entry name" value="Glyco_trans_4-like_N"/>
</dbReference>
<accession>A0A346CL70</accession>
<protein>
    <submittedName>
        <fullName evidence="3">WbcM protein</fullName>
    </submittedName>
</protein>
<dbReference type="GO" id="GO:1901135">
    <property type="term" value="P:carbohydrate derivative metabolic process"/>
    <property type="evidence" value="ECO:0007669"/>
    <property type="project" value="UniProtKB-ARBA"/>
</dbReference>
<proteinExistence type="predicted"/>